<gene>
    <name evidence="2" type="ORF">G6O67_003568</name>
</gene>
<organism evidence="2 3">
    <name type="scientific">Ophiocordyceps sinensis</name>
    <dbReference type="NCBI Taxonomy" id="72228"/>
    <lineage>
        <taxon>Eukaryota</taxon>
        <taxon>Fungi</taxon>
        <taxon>Dikarya</taxon>
        <taxon>Ascomycota</taxon>
        <taxon>Pezizomycotina</taxon>
        <taxon>Sordariomycetes</taxon>
        <taxon>Hypocreomycetidae</taxon>
        <taxon>Hypocreales</taxon>
        <taxon>Ophiocordycipitaceae</taxon>
        <taxon>Ophiocordyceps</taxon>
    </lineage>
</organism>
<name>A0A8H4PS52_9HYPO</name>
<feature type="compositionally biased region" description="Basic and acidic residues" evidence="1">
    <location>
        <begin position="204"/>
        <end position="217"/>
    </location>
</feature>
<feature type="region of interest" description="Disordered" evidence="1">
    <location>
        <begin position="56"/>
        <end position="92"/>
    </location>
</feature>
<comment type="caution">
    <text evidence="2">The sequence shown here is derived from an EMBL/GenBank/DDBJ whole genome shotgun (WGS) entry which is preliminary data.</text>
</comment>
<keyword evidence="3" id="KW-1185">Reference proteome</keyword>
<feature type="region of interest" description="Disordered" evidence="1">
    <location>
        <begin position="149"/>
        <end position="169"/>
    </location>
</feature>
<evidence type="ECO:0000313" key="2">
    <source>
        <dbReference type="EMBL" id="KAF4509392.1"/>
    </source>
</evidence>
<dbReference type="Proteomes" id="UP000557566">
    <property type="component" value="Unassembled WGS sequence"/>
</dbReference>
<sequence>MEDRTKTSLVSVPWSGGIVKCPSNSIRPAPGAKHGLEVTDQLVRALVGGKVSALGVLPLKDDGPRQRRPAPGHDPQVPGEPGDAQRDPGDVCHGLPQVVARRAVAHLVVDAQAGGRAGGGEVIDGDPSQDLVVGPGVVVGPVVELLVDPGQQGDGRVGEGEAQGGGPGALLQRVSGALEEVVLGAGQAGALGGRVPAQGVPDADPERPEQGGPHGEEVDVRGQAVLGVEKAYHAGDEEAPVASLGDCARKGGETTRPREQGTRLTVSVVAERGHDLVEALGVLREAEALFGDGLGEAEAGQRRGDDVERRAAVVGLGEPREDLDDFEEAAGPYLAPPARIRRLNLTTGKVAATNDSQPWQNNSGMPPSRLLRWCTR</sequence>
<evidence type="ECO:0000313" key="3">
    <source>
        <dbReference type="Proteomes" id="UP000557566"/>
    </source>
</evidence>
<accession>A0A8H4PS52</accession>
<proteinExistence type="predicted"/>
<protein>
    <submittedName>
        <fullName evidence="2">Uncharacterized protein</fullName>
    </submittedName>
</protein>
<dbReference type="EMBL" id="JAAVMX010000004">
    <property type="protein sequence ID" value="KAF4509392.1"/>
    <property type="molecule type" value="Genomic_DNA"/>
</dbReference>
<reference evidence="2 3" key="1">
    <citation type="journal article" date="2020" name="Genome Biol. Evol.">
        <title>A new high-quality draft genome assembly of the Chinese cordyceps Ophiocordyceps sinensis.</title>
        <authorList>
            <person name="Shu R."/>
            <person name="Zhang J."/>
            <person name="Meng Q."/>
            <person name="Zhang H."/>
            <person name="Zhou G."/>
            <person name="Li M."/>
            <person name="Wu P."/>
            <person name="Zhao Y."/>
            <person name="Chen C."/>
            <person name="Qin Q."/>
        </authorList>
    </citation>
    <scope>NUCLEOTIDE SEQUENCE [LARGE SCALE GENOMIC DNA]</scope>
    <source>
        <strain evidence="2 3">IOZ07</strain>
    </source>
</reference>
<evidence type="ECO:0000256" key="1">
    <source>
        <dbReference type="SAM" id="MobiDB-lite"/>
    </source>
</evidence>
<feature type="region of interest" description="Disordered" evidence="1">
    <location>
        <begin position="192"/>
        <end position="217"/>
    </location>
</feature>
<dbReference type="AlphaFoldDB" id="A0A8H4PS52"/>